<dbReference type="GO" id="GO:0006999">
    <property type="term" value="P:nuclear pore organization"/>
    <property type="evidence" value="ECO:0007669"/>
    <property type="project" value="TreeGrafter"/>
</dbReference>
<dbReference type="SMART" id="SM00089">
    <property type="entry name" value="PKD"/>
    <property type="match status" value="1"/>
</dbReference>
<dbReference type="Pfam" id="PF18911">
    <property type="entry name" value="PKD_4"/>
    <property type="match status" value="1"/>
</dbReference>
<dbReference type="RefSeq" id="WP_085515289.1">
    <property type="nucleotide sequence ID" value="NZ_FXAW01000001.1"/>
</dbReference>
<dbReference type="InterPro" id="IPR005046">
    <property type="entry name" value="DUF285"/>
</dbReference>
<dbReference type="SUPFAM" id="SSF49299">
    <property type="entry name" value="PKD domain"/>
    <property type="match status" value="2"/>
</dbReference>
<dbReference type="Pfam" id="PF03382">
    <property type="entry name" value="DUF285"/>
    <property type="match status" value="2"/>
</dbReference>
<dbReference type="PANTHER" id="PTHR28206">
    <property type="entry name" value="NUCLEOPORIN POM152"/>
    <property type="match status" value="1"/>
</dbReference>
<dbReference type="OrthoDB" id="1652165at2"/>
<gene>
    <name evidence="2" type="ORF">SAMN05661096_00274</name>
</gene>
<dbReference type="STRING" id="1028.SAMN05661096_00274"/>
<reference evidence="3" key="1">
    <citation type="submission" date="2017-04" db="EMBL/GenBank/DDBJ databases">
        <authorList>
            <person name="Varghese N."/>
            <person name="Submissions S."/>
        </authorList>
    </citation>
    <scope>NUCLEOTIDE SEQUENCE [LARGE SCALE GENOMIC DNA]</scope>
    <source>
        <strain evidence="3">DSM 4125</strain>
    </source>
</reference>
<dbReference type="EMBL" id="FXAW01000001">
    <property type="protein sequence ID" value="SMG09956.1"/>
    <property type="molecule type" value="Genomic_DNA"/>
</dbReference>
<dbReference type="InterPro" id="IPR037701">
    <property type="entry name" value="Pom152"/>
</dbReference>
<dbReference type="Gene3D" id="2.160.20.10">
    <property type="entry name" value="Single-stranded right-handed beta-helix, Pectin lyase-like"/>
    <property type="match status" value="1"/>
</dbReference>
<evidence type="ECO:0000313" key="3">
    <source>
        <dbReference type="Proteomes" id="UP000193804"/>
    </source>
</evidence>
<dbReference type="InterPro" id="IPR012334">
    <property type="entry name" value="Pectin_lyas_fold"/>
</dbReference>
<evidence type="ECO:0000259" key="1">
    <source>
        <dbReference type="PROSITE" id="PS50093"/>
    </source>
</evidence>
<accession>A0A1X7I6M9</accession>
<dbReference type="InterPro" id="IPR035986">
    <property type="entry name" value="PKD_dom_sf"/>
</dbReference>
<dbReference type="InterPro" id="IPR011889">
    <property type="entry name" value="Liste_lipo_26"/>
</dbReference>
<dbReference type="PROSITE" id="PS50093">
    <property type="entry name" value="PKD"/>
    <property type="match status" value="2"/>
</dbReference>
<dbReference type="Gene3D" id="2.60.40.10">
    <property type="entry name" value="Immunoglobulins"/>
    <property type="match status" value="2"/>
</dbReference>
<dbReference type="NCBIfam" id="TIGR02167">
    <property type="entry name" value="Liste_lipo_26"/>
    <property type="match status" value="2"/>
</dbReference>
<sequence>MKLKTIFQSNNIQPNILGARSSMNNVLLLILLFSTLLSPKILQQGADTTKRLSTISKLTLANGTVLAHSSAFSTHKTSDLINNQGMLSDSDGYSKDKLLLQTVPDSWIKFSAIGVQQINIPAGYTDISLESGEDATFLILKCNNKEFSMTLSPENKTLEIVTGLNVKELEIGKLPASFGQNLKINSNPVSKTPLTVTFSEVLDLGDKGLDVTASEIEVKETIRTTGDIDLKALEGNDGKGKLIVTGALNGAQVSVFADRLSQVFGEITSNKTSGLIQILSKGDVEIGEKAYLDASAPNGGGTILIGGDFKGKGSIPNAQKTYIAPNATITANATADGDGGRIIVWADDFTQVYGNLSAKGTGSGKGGFIETSGKINLDVRTVPDVSAESSNGGEWLLDPRNIDIVAGGGNTNINTTSPFNPTGDNAQLGVNLITSALGSGDVTINTNTGGAQQGNINLLVDIDYNGSGAGNTLTLNAENNINLQGSIFDGVTGDSESISVVLNANGFMAGSTESIVTHGGTIDLIAANVIQFNNLSSQAASGAGGNINVVAGGDIDINGTVNSDGGGLGAGTISIQSTGGNLNSSASPLSLNASDQNGSTITLTIAGSILTPLSINTVGGAGGGGDISITTSGIGPTTINTISPNGLGASGNVTFNVGGDLTLPGFNLNGGLISGGILNITAGGDVSLLGAFTNNGVPNGGAIDITSTSGNISVTSLASSGGTDFGGAITLNAVNGTVTATGNISTNGGIGGGGVDIDGGIINVLDLNSGGPALNLNSFIGNITCGDLATEDSFSGSGPINISSANNITTGTLDAATGGPGSGPITLLGNDITINGNVDASAGSTMANGNTIDITGNIVDITGSFLATGDGGGGSILIDAQTLSKPVGNLIFDVSTSASSGGAGGSIAINSNQVLNDLSFNVSENGVTGGAGGSVSLDIASGTTTIAVLNMNGTNGGGDFTAIGSSNLVFNTNLNSNITGANGAGGNILIDVNTISFGAGLGINTTAVDNGGDIDLTAAGDISINGTVDASATGFPSTAGEITITSTAGNLNSTATPLELIASANEGNNITLDIFGNINQPLDINTQPGVGSIFGNLNVTTGGAAPTTFSSIQVSGAQGAGNITISTVGDLIFNTDVVASGSFGAPVIIQSLADITFAAGLGINTSGTNGGGDVALTSDGTVTIPNGIITNGGSAGSGDLTISALGNITTGEIETVCTVGDGASGNIDLNSSAGSVNFSTISAEYPLEGGGNVSITALNEVIGSGSFSNLNGNNASISTVGGTSSGSVFISHNNNNPQDFEINQGATTNGLFSNLAADPSLSSDNFLNTTVVGGNYLSGDGNVLIRTPGPPFITTWRTTTASESINIPTFGGGYLYDVDWGDGNTSTAQTGDATHTYASAGTYTVSISGNFPQIYFNDPSQLDPNTAKIQTIEQWGDIAWRSMESAFRGCSNLTYNAVDIPDLSGVSSMQSMFESASVFNGDIAAWDVSTVTSMQRMFDGAEAFNQNISIWDVSLVENFVRMFAGANDYNSPLEAWNVIGATDMSGMFAFTDSFNQPLDGWANKLNGVLTVEGMFQQANAFNQDLSNWDVSTVVNFDRMFISTDVFNGNIANWTLTAAEDMSQMFSDAQAFNSDISGWDVSNVTNMSGMFSFAIAFNRDIGSWDVSNVTDMGASPSGAFEDGMFRGATAFDQDLGGWDIGNVLDMEEMLDNSGMSTANYEATLLGWGTIDGGAGETAIPSSITLGAVGLTYCDATGRNELTGAPNNWIINGDAPLVDATAIPTASQLSVCDGSSFDFSIGANVQTAFTYKLYSNFTNLSTRGNELGTWTEGNAVTPITLTDGVDGIILGDNILTVVGEDAGQTCETILDALLTITVNSVPTVVIAGDATICEGTSTDLTFTLTGTGPYDVTYSDGATDVVLTGINDGYIESVTPTATTTYSLVSVIDANNCSGTAVTGSATVIVNPEPTVIISGDATICEGESSDLSFTLTGTGPYDVTYNDGAADVVLTGIDNGHIEQVTPTATTTYSLVSVTDANSCAATALAGSATININPLPTVAIAGDVTICEGESSDLTFTLTGTGPFEVTYNDGAADVVLTGIDNGHVEAITPTETTTYTLVSASDASGCAATAVTGSATITVNPVSIITLDAQGPFCLSDASTSLVATPSGGIWSGTGITDGTVGTFDPNTAGVGTFTITYTISELGCSNEESIDITVLETPDASISAAGPFCSGDAPVTLSAINPGGSWSGTGITDEASGIFDPTSATIGENIITYTLEVGSCQDVKTTTILVNESPEVSIDEVAPICLESTPITLIGTPSGGQWSGSGITDPDAGTFDPTVAGIGISLINYTVNIDGCSGASEINIEVLSAPDDAAEINGPNDLCVGDEVTYTTSAINGAESYQWETPSGSVTTDTPELTYTAQDAGQISVAGVNSCGVGVPSNISYNLAPPATADFSFMVSPLSDLEYQFTSTSTGEVNNWSWDFGDGSTSASENPTHTYELPGNYTVSLTVSNGPCEDVVTQTVIVNTEIIITIGNIITANNNGQNDFIYIENIEKYEDHQVQLLNRWGKVVFSSTSFSNTPSTIANRPELESGNYVCIVIIRFAGMQVKQQQLITVVK</sequence>
<dbReference type="GO" id="GO:0006606">
    <property type="term" value="P:protein import into nucleus"/>
    <property type="evidence" value="ECO:0007669"/>
    <property type="project" value="TreeGrafter"/>
</dbReference>
<dbReference type="PANTHER" id="PTHR28206:SF1">
    <property type="entry name" value="NUCLEOPORIN POM152"/>
    <property type="match status" value="1"/>
</dbReference>
<dbReference type="InterPro" id="IPR022409">
    <property type="entry name" value="PKD/Chitinase_dom"/>
</dbReference>
<dbReference type="Pfam" id="PF13585">
    <property type="entry name" value="CHU_C"/>
    <property type="match status" value="1"/>
</dbReference>
<name>A0A1X7I6M9_9BACT</name>
<feature type="domain" description="PKD" evidence="1">
    <location>
        <begin position="2452"/>
        <end position="2515"/>
    </location>
</feature>
<protein>
    <submittedName>
        <fullName evidence="2">Surface protein</fullName>
    </submittedName>
</protein>
<dbReference type="GO" id="GO:0017056">
    <property type="term" value="F:structural constituent of nuclear pore"/>
    <property type="evidence" value="ECO:0007669"/>
    <property type="project" value="InterPro"/>
</dbReference>
<dbReference type="InterPro" id="IPR045829">
    <property type="entry name" value="PKD_6"/>
</dbReference>
<dbReference type="Proteomes" id="UP000193804">
    <property type="component" value="Unassembled WGS sequence"/>
</dbReference>
<proteinExistence type="predicted"/>
<dbReference type="CDD" id="cd00146">
    <property type="entry name" value="PKD"/>
    <property type="match status" value="2"/>
</dbReference>
<dbReference type="InterPro" id="IPR000601">
    <property type="entry name" value="PKD_dom"/>
</dbReference>
<organism evidence="2 3">
    <name type="scientific">Marivirga sericea</name>
    <dbReference type="NCBI Taxonomy" id="1028"/>
    <lineage>
        <taxon>Bacteria</taxon>
        <taxon>Pseudomonadati</taxon>
        <taxon>Bacteroidota</taxon>
        <taxon>Cytophagia</taxon>
        <taxon>Cytophagales</taxon>
        <taxon>Marivirgaceae</taxon>
        <taxon>Marivirga</taxon>
    </lineage>
</organism>
<dbReference type="Pfam" id="PF19408">
    <property type="entry name" value="PKD_6"/>
    <property type="match status" value="1"/>
</dbReference>
<dbReference type="InterPro" id="IPR013783">
    <property type="entry name" value="Ig-like_fold"/>
</dbReference>
<feature type="domain" description="PKD" evidence="1">
    <location>
        <begin position="1371"/>
        <end position="1408"/>
    </location>
</feature>
<keyword evidence="3" id="KW-1185">Reference proteome</keyword>
<evidence type="ECO:0000313" key="2">
    <source>
        <dbReference type="EMBL" id="SMG09956.1"/>
    </source>
</evidence>